<name>A0A2I0UHL4_LIMLA</name>
<protein>
    <submittedName>
        <fullName evidence="2">Rna-directed dna polymerase from mobile element jockey-like</fullName>
    </submittedName>
</protein>
<evidence type="ECO:0000313" key="2">
    <source>
        <dbReference type="EMBL" id="PKU45545.1"/>
    </source>
</evidence>
<reference evidence="3" key="2">
    <citation type="submission" date="2017-12" db="EMBL/GenBank/DDBJ databases">
        <title>Genome sequence of the Bar-tailed Godwit (Limosa lapponica baueri).</title>
        <authorList>
            <person name="Lima N.C.B."/>
            <person name="Parody-Merino A.M."/>
            <person name="Battley P.F."/>
            <person name="Fidler A.E."/>
            <person name="Prosdocimi F."/>
        </authorList>
    </citation>
    <scope>NUCLEOTIDE SEQUENCE [LARGE SCALE GENOMIC DNA]</scope>
</reference>
<reference evidence="3" key="1">
    <citation type="submission" date="2017-11" db="EMBL/GenBank/DDBJ databases">
        <authorList>
            <person name="Lima N.C."/>
            <person name="Parody-Merino A.M."/>
            <person name="Battley P.F."/>
            <person name="Fidler A.E."/>
            <person name="Prosdocimi F."/>
        </authorList>
    </citation>
    <scope>NUCLEOTIDE SEQUENCE [LARGE SCALE GENOMIC DNA]</scope>
</reference>
<dbReference type="AlphaFoldDB" id="A0A2I0UHL4"/>
<dbReference type="GO" id="GO:0003964">
    <property type="term" value="F:RNA-directed DNA polymerase activity"/>
    <property type="evidence" value="ECO:0007669"/>
    <property type="project" value="UniProtKB-KW"/>
</dbReference>
<sequence length="116" mass="12433">MTWIKCVLSKFADDTKLGGSVDLLEGRKTLQRDLDRLDRLAEANGMRFNKASAESCTWVTTTPCSTPDLGRVAGELPGRKGPGGVGRQQAEHEPAVCPGGQGGQHHPGLYQKQCGQ</sequence>
<keyword evidence="2" id="KW-0548">Nucleotidyltransferase</keyword>
<gene>
    <name evidence="2" type="ORF">llap_4157</name>
</gene>
<keyword evidence="2" id="KW-0695">RNA-directed DNA polymerase</keyword>
<accession>A0A2I0UHL4</accession>
<evidence type="ECO:0000313" key="3">
    <source>
        <dbReference type="Proteomes" id="UP000233556"/>
    </source>
</evidence>
<keyword evidence="3" id="KW-1185">Reference proteome</keyword>
<proteinExistence type="predicted"/>
<dbReference type="Proteomes" id="UP000233556">
    <property type="component" value="Unassembled WGS sequence"/>
</dbReference>
<feature type="region of interest" description="Disordered" evidence="1">
    <location>
        <begin position="68"/>
        <end position="116"/>
    </location>
</feature>
<dbReference type="OrthoDB" id="416454at2759"/>
<evidence type="ECO:0000256" key="1">
    <source>
        <dbReference type="SAM" id="MobiDB-lite"/>
    </source>
</evidence>
<keyword evidence="2" id="KW-0808">Transferase</keyword>
<organism evidence="2 3">
    <name type="scientific">Limosa lapponica baueri</name>
    <dbReference type="NCBI Taxonomy" id="1758121"/>
    <lineage>
        <taxon>Eukaryota</taxon>
        <taxon>Metazoa</taxon>
        <taxon>Chordata</taxon>
        <taxon>Craniata</taxon>
        <taxon>Vertebrata</taxon>
        <taxon>Euteleostomi</taxon>
        <taxon>Archelosauria</taxon>
        <taxon>Archosauria</taxon>
        <taxon>Dinosauria</taxon>
        <taxon>Saurischia</taxon>
        <taxon>Theropoda</taxon>
        <taxon>Coelurosauria</taxon>
        <taxon>Aves</taxon>
        <taxon>Neognathae</taxon>
        <taxon>Neoaves</taxon>
        <taxon>Charadriiformes</taxon>
        <taxon>Scolopacidae</taxon>
        <taxon>Limosa</taxon>
    </lineage>
</organism>
<dbReference type="EMBL" id="KZ505754">
    <property type="protein sequence ID" value="PKU45545.1"/>
    <property type="molecule type" value="Genomic_DNA"/>
</dbReference>